<feature type="domain" description="VWFA" evidence="2">
    <location>
        <begin position="205"/>
        <end position="371"/>
    </location>
</feature>
<dbReference type="PANTHER" id="PTHR39338">
    <property type="entry name" value="BLL5662 PROTEIN-RELATED"/>
    <property type="match status" value="1"/>
</dbReference>
<feature type="region of interest" description="Disordered" evidence="1">
    <location>
        <begin position="104"/>
        <end position="129"/>
    </location>
</feature>
<dbReference type="InterPro" id="IPR002035">
    <property type="entry name" value="VWF_A"/>
</dbReference>
<dbReference type="CDD" id="cd00198">
    <property type="entry name" value="vWFA"/>
    <property type="match status" value="1"/>
</dbReference>
<dbReference type="InterPro" id="IPR011195">
    <property type="entry name" value="UCP010256"/>
</dbReference>
<dbReference type="Gene3D" id="3.40.50.410">
    <property type="entry name" value="von Willebrand factor, type A domain"/>
    <property type="match status" value="1"/>
</dbReference>
<proteinExistence type="predicted"/>
<accession>A0ABW6H9G9</accession>
<evidence type="ECO:0000313" key="4">
    <source>
        <dbReference type="Proteomes" id="UP001599756"/>
    </source>
</evidence>
<sequence length="409" mass="44471">MAGTDPEPAGRLRADAVLLGFARALRAAGADTSSERVHTFLRAVDALRPGVRADVYWAGRLTLCGDRDDLERYDRVFAAYFGTGETPTRPTRTLVPPRMRLTLREAPVGPRPDGPRGERQGPPTASLASSVEVLRHRDVADLDAVERAQVRRLLAAFALRGQPRRTARRRPARRGTVDPHRTVRELLRRGGEPALLRRHARAERPRRVVLLVDVSGSMAPYADALLRFAHAAARGQRTEVFTIGTRLTRVTRELSHRDPDLAMASVAEAVPDWRGGTRLGELLREFLDRWGQRGMARGAVVVLLSDGWERGDPELLAAQMRRLHRLAHRVVWANPRKARPGYAPLAAGMAAALPSVDAFVEGHSLAALEHLAAVVRGADVGADPGGTGGPDKARSGDGTTAPRASGRLP</sequence>
<name>A0ABW6H9G9_9ACTN</name>
<evidence type="ECO:0000259" key="2">
    <source>
        <dbReference type="SMART" id="SM00327"/>
    </source>
</evidence>
<dbReference type="Proteomes" id="UP001599756">
    <property type="component" value="Unassembled WGS sequence"/>
</dbReference>
<dbReference type="EMBL" id="JBHYTS010000037">
    <property type="protein sequence ID" value="MFE1753279.1"/>
    <property type="molecule type" value="Genomic_DNA"/>
</dbReference>
<dbReference type="SUPFAM" id="SSF53300">
    <property type="entry name" value="vWA-like"/>
    <property type="match status" value="1"/>
</dbReference>
<dbReference type="Pfam" id="PF05762">
    <property type="entry name" value="VWA_CoxE"/>
    <property type="match status" value="1"/>
</dbReference>
<comment type="caution">
    <text evidence="3">The sequence shown here is derived from an EMBL/GenBank/DDBJ whole genome shotgun (WGS) entry which is preliminary data.</text>
</comment>
<feature type="region of interest" description="Disordered" evidence="1">
    <location>
        <begin position="381"/>
        <end position="409"/>
    </location>
</feature>
<evidence type="ECO:0000313" key="3">
    <source>
        <dbReference type="EMBL" id="MFE1753279.1"/>
    </source>
</evidence>
<organism evidence="3 4">
    <name type="scientific">Streptomyces anandii</name>
    <dbReference type="NCBI Taxonomy" id="285454"/>
    <lineage>
        <taxon>Bacteria</taxon>
        <taxon>Bacillati</taxon>
        <taxon>Actinomycetota</taxon>
        <taxon>Actinomycetes</taxon>
        <taxon>Kitasatosporales</taxon>
        <taxon>Streptomycetaceae</taxon>
        <taxon>Streptomyces</taxon>
    </lineage>
</organism>
<dbReference type="PIRSF" id="PIRSF010256">
    <property type="entry name" value="CoxE_vWa"/>
    <property type="match status" value="1"/>
</dbReference>
<dbReference type="InterPro" id="IPR036465">
    <property type="entry name" value="vWFA_dom_sf"/>
</dbReference>
<keyword evidence="4" id="KW-1185">Reference proteome</keyword>
<dbReference type="InterPro" id="IPR008912">
    <property type="entry name" value="Uncharacterised_CoxE"/>
</dbReference>
<protein>
    <submittedName>
        <fullName evidence="3">VWA domain-containing protein</fullName>
    </submittedName>
</protein>
<reference evidence="3 4" key="1">
    <citation type="submission" date="2024-09" db="EMBL/GenBank/DDBJ databases">
        <title>The Natural Products Discovery Center: Release of the First 8490 Sequenced Strains for Exploring Actinobacteria Biosynthetic Diversity.</title>
        <authorList>
            <person name="Kalkreuter E."/>
            <person name="Kautsar S.A."/>
            <person name="Yang D."/>
            <person name="Bader C.D."/>
            <person name="Teijaro C.N."/>
            <person name="Fluegel L."/>
            <person name="Davis C.M."/>
            <person name="Simpson J.R."/>
            <person name="Lauterbach L."/>
            <person name="Steele A.D."/>
            <person name="Gui C."/>
            <person name="Meng S."/>
            <person name="Li G."/>
            <person name="Viehrig K."/>
            <person name="Ye F."/>
            <person name="Su P."/>
            <person name="Kiefer A.F."/>
            <person name="Nichols A."/>
            <person name="Cepeda A.J."/>
            <person name="Yan W."/>
            <person name="Fan B."/>
            <person name="Jiang Y."/>
            <person name="Adhikari A."/>
            <person name="Zheng C.-J."/>
            <person name="Schuster L."/>
            <person name="Cowan T.M."/>
            <person name="Smanski M.J."/>
            <person name="Chevrette M.G."/>
            <person name="De Carvalho L.P.S."/>
            <person name="Shen B."/>
        </authorList>
    </citation>
    <scope>NUCLEOTIDE SEQUENCE [LARGE SCALE GENOMIC DNA]</scope>
    <source>
        <strain evidence="3 4">NPDC059500</strain>
    </source>
</reference>
<evidence type="ECO:0000256" key="1">
    <source>
        <dbReference type="SAM" id="MobiDB-lite"/>
    </source>
</evidence>
<dbReference type="PANTHER" id="PTHR39338:SF6">
    <property type="entry name" value="BLL5662 PROTEIN"/>
    <property type="match status" value="1"/>
</dbReference>
<dbReference type="RefSeq" id="WP_381842220.1">
    <property type="nucleotide sequence ID" value="NZ_JBHYTS010000037.1"/>
</dbReference>
<dbReference type="SMART" id="SM00327">
    <property type="entry name" value="VWA"/>
    <property type="match status" value="1"/>
</dbReference>
<gene>
    <name evidence="3" type="ORF">ACFW88_22510</name>
</gene>